<protein>
    <submittedName>
        <fullName evidence="1">Uncharacterized protein</fullName>
    </submittedName>
</protein>
<dbReference type="Proteomes" id="UP000622707">
    <property type="component" value="Unassembled WGS sequence"/>
</dbReference>
<name>A0ABS1JT16_9BURK</name>
<reference evidence="1 2" key="1">
    <citation type="journal article" date="2017" name="Int. J. Syst. Evol. Microbiol.">
        <title>Ramlibacter alkalitolerans sp. nov., alkali-tolerant bacterium isolated from soil of ginseng.</title>
        <authorList>
            <person name="Lee D.H."/>
            <person name="Cha C.J."/>
        </authorList>
    </citation>
    <scope>NUCLEOTIDE SEQUENCE [LARGE SCALE GENOMIC DNA]</scope>
    <source>
        <strain evidence="1 2">KACC 19305</strain>
    </source>
</reference>
<accession>A0ABS1JT16</accession>
<gene>
    <name evidence="1" type="ORF">JI746_19810</name>
</gene>
<sequence length="62" mass="6855">MRIELPLPSWADTLPRADDDAHTLTVAPAPVEWAPWQWGSEPAPTFRLQVEASPAVTITLSF</sequence>
<keyword evidence="2" id="KW-1185">Reference proteome</keyword>
<evidence type="ECO:0000313" key="2">
    <source>
        <dbReference type="Proteomes" id="UP000622707"/>
    </source>
</evidence>
<organism evidence="1 2">
    <name type="scientific">Ramlibacter alkalitolerans</name>
    <dbReference type="NCBI Taxonomy" id="2039631"/>
    <lineage>
        <taxon>Bacteria</taxon>
        <taxon>Pseudomonadati</taxon>
        <taxon>Pseudomonadota</taxon>
        <taxon>Betaproteobacteria</taxon>
        <taxon>Burkholderiales</taxon>
        <taxon>Comamonadaceae</taxon>
        <taxon>Ramlibacter</taxon>
    </lineage>
</organism>
<proteinExistence type="predicted"/>
<dbReference type="EMBL" id="JAEQND010000011">
    <property type="protein sequence ID" value="MBL0427368.1"/>
    <property type="molecule type" value="Genomic_DNA"/>
</dbReference>
<comment type="caution">
    <text evidence="1">The sequence shown here is derived from an EMBL/GenBank/DDBJ whole genome shotgun (WGS) entry which is preliminary data.</text>
</comment>
<evidence type="ECO:0000313" key="1">
    <source>
        <dbReference type="EMBL" id="MBL0427368.1"/>
    </source>
</evidence>
<dbReference type="RefSeq" id="WP_201691997.1">
    <property type="nucleotide sequence ID" value="NZ_JAEQND010000011.1"/>
</dbReference>